<proteinExistence type="predicted"/>
<evidence type="ECO:0000256" key="1">
    <source>
        <dbReference type="SAM" id="Phobius"/>
    </source>
</evidence>
<dbReference type="RefSeq" id="WP_063871144.1">
    <property type="nucleotide sequence ID" value="NZ_CAWMRI010000010.1"/>
</dbReference>
<comment type="caution">
    <text evidence="3">The sequence shown here is derived from an EMBL/GenBank/DDBJ whole genome shotgun (WGS) entry which is preliminary data.</text>
</comment>
<gene>
    <name evidence="3" type="ORF">A2T98_00810</name>
</gene>
<dbReference type="SUPFAM" id="SSF51261">
    <property type="entry name" value="Duplicated hybrid motif"/>
    <property type="match status" value="1"/>
</dbReference>
<dbReference type="Pfam" id="PF01551">
    <property type="entry name" value="Peptidase_M23"/>
    <property type="match status" value="1"/>
</dbReference>
<feature type="domain" description="M23ase beta-sheet core" evidence="2">
    <location>
        <begin position="207"/>
        <end position="305"/>
    </location>
</feature>
<dbReference type="PANTHER" id="PTHR21666:SF290">
    <property type="entry name" value="PEPTIDASE M23 DOMAIN PROTEIN"/>
    <property type="match status" value="1"/>
</dbReference>
<dbReference type="CDD" id="cd12797">
    <property type="entry name" value="M23_peptidase"/>
    <property type="match status" value="1"/>
</dbReference>
<organism evidence="3 4">
    <name type="scientific">Nodularia spumigena CENA596</name>
    <dbReference type="NCBI Taxonomy" id="1819295"/>
    <lineage>
        <taxon>Bacteria</taxon>
        <taxon>Bacillati</taxon>
        <taxon>Cyanobacteriota</taxon>
        <taxon>Cyanophyceae</taxon>
        <taxon>Nostocales</taxon>
        <taxon>Nodulariaceae</taxon>
        <taxon>Nodularia</taxon>
    </lineage>
</organism>
<keyword evidence="1" id="KW-1133">Transmembrane helix</keyword>
<dbReference type="OrthoDB" id="9805799at2"/>
<dbReference type="AlphaFoldDB" id="A0A166KZP1"/>
<evidence type="ECO:0000259" key="2">
    <source>
        <dbReference type="Pfam" id="PF01551"/>
    </source>
</evidence>
<evidence type="ECO:0000313" key="3">
    <source>
        <dbReference type="EMBL" id="KZL51728.1"/>
    </source>
</evidence>
<evidence type="ECO:0000313" key="4">
    <source>
        <dbReference type="Proteomes" id="UP000076555"/>
    </source>
</evidence>
<keyword evidence="1" id="KW-0812">Transmembrane</keyword>
<keyword evidence="1" id="KW-0472">Membrane</keyword>
<dbReference type="EMBL" id="LWAJ01000010">
    <property type="protein sequence ID" value="KZL51728.1"/>
    <property type="molecule type" value="Genomic_DNA"/>
</dbReference>
<protein>
    <submittedName>
        <fullName evidence="3">Peptidase</fullName>
    </submittedName>
</protein>
<name>A0A166KZP1_NODSP</name>
<dbReference type="InterPro" id="IPR050570">
    <property type="entry name" value="Cell_wall_metabolism_enzyme"/>
</dbReference>
<dbReference type="GO" id="GO:0004222">
    <property type="term" value="F:metalloendopeptidase activity"/>
    <property type="evidence" value="ECO:0007669"/>
    <property type="project" value="TreeGrafter"/>
</dbReference>
<sequence length="314" mass="33890">MTIDHQNQTRESDKKLSYFSFKSPKPNSHIKNLFIGIFASVLVVILALPVNALQAQVTPSNPQLGDTLSVVINVDNPTNGSNPTVAVGENSYPAFAIAPNKYRAFIPTTPLDKPGTITLRVSGDGQVQNLAVNLRNRTFPTQRINLPPGRAGVRATEHELQRVAAFKKIQTPQKHWNGPLRQPNAGRITTIYGVRRYYNGKFAENYYHRGVDYAGAMGSPVVAPADGTVALVGTVSEGFRVHGNTIGIDHGQGVTSILLHLNGIKVKEGDFVKAGQLVGTVGSTGASTGPHLHWGLYVNGQSIDPVPWRFDGVD</sequence>
<dbReference type="Gene3D" id="2.70.70.10">
    <property type="entry name" value="Glucose Permease (Domain IIA)"/>
    <property type="match status" value="1"/>
</dbReference>
<feature type="transmembrane region" description="Helical" evidence="1">
    <location>
        <begin position="33"/>
        <end position="53"/>
    </location>
</feature>
<dbReference type="InterPro" id="IPR016047">
    <property type="entry name" value="M23ase_b-sheet_dom"/>
</dbReference>
<dbReference type="Proteomes" id="UP000076555">
    <property type="component" value="Unassembled WGS sequence"/>
</dbReference>
<accession>A0A166KZP1</accession>
<dbReference type="PANTHER" id="PTHR21666">
    <property type="entry name" value="PEPTIDASE-RELATED"/>
    <property type="match status" value="1"/>
</dbReference>
<dbReference type="InterPro" id="IPR011055">
    <property type="entry name" value="Dup_hybrid_motif"/>
</dbReference>
<reference evidence="3 4" key="1">
    <citation type="submission" date="2016-04" db="EMBL/GenBank/DDBJ databases">
        <title>Draft Genome Assembly of the Bloom-forming Cyanobacterium Nodularia spumigena Strain CENA596 in Shrimp Production Ponds.</title>
        <authorList>
            <person name="Popin R.V."/>
            <person name="Rigonato J."/>
            <person name="Abreu V.A."/>
            <person name="Andreote A.P."/>
            <person name="Silveira S.B."/>
            <person name="Odebrecht C."/>
            <person name="Fiore M.F."/>
        </authorList>
    </citation>
    <scope>NUCLEOTIDE SEQUENCE [LARGE SCALE GENOMIC DNA]</scope>
    <source>
        <strain evidence="3 4">CENA596</strain>
    </source>
</reference>